<gene>
    <name evidence="1" type="ORF">ACFQT0_18245</name>
</gene>
<evidence type="ECO:0000313" key="1">
    <source>
        <dbReference type="EMBL" id="MFC7669071.1"/>
    </source>
</evidence>
<organism evidence="1 2">
    <name type="scientific">Hymenobacter humi</name>
    <dbReference type="NCBI Taxonomy" id="1411620"/>
    <lineage>
        <taxon>Bacteria</taxon>
        <taxon>Pseudomonadati</taxon>
        <taxon>Bacteroidota</taxon>
        <taxon>Cytophagia</taxon>
        <taxon>Cytophagales</taxon>
        <taxon>Hymenobacteraceae</taxon>
        <taxon>Hymenobacter</taxon>
    </lineage>
</organism>
<accession>A0ABW2UAC4</accession>
<protein>
    <submittedName>
        <fullName evidence="1">Uncharacterized protein</fullName>
    </submittedName>
</protein>
<sequence>MSATSTINAVLTYALADNQQSSNGFEVFAQFQTTSGGLTIGTSSANTVVLQNRAGKISVSAPLAQVWNDSRLGHPITAYFYLLNKTTSSSGTVIAKVGPIVYTE</sequence>
<comment type="caution">
    <text evidence="1">The sequence shown here is derived from an EMBL/GenBank/DDBJ whole genome shotgun (WGS) entry which is preliminary data.</text>
</comment>
<dbReference type="RefSeq" id="WP_380204591.1">
    <property type="nucleotide sequence ID" value="NZ_JBHTEK010000001.1"/>
</dbReference>
<dbReference type="Proteomes" id="UP001596513">
    <property type="component" value="Unassembled WGS sequence"/>
</dbReference>
<keyword evidence="2" id="KW-1185">Reference proteome</keyword>
<name>A0ABW2UAC4_9BACT</name>
<evidence type="ECO:0000313" key="2">
    <source>
        <dbReference type="Proteomes" id="UP001596513"/>
    </source>
</evidence>
<reference evidence="2" key="1">
    <citation type="journal article" date="2019" name="Int. J. Syst. Evol. Microbiol.">
        <title>The Global Catalogue of Microorganisms (GCM) 10K type strain sequencing project: providing services to taxonomists for standard genome sequencing and annotation.</title>
        <authorList>
            <consortium name="The Broad Institute Genomics Platform"/>
            <consortium name="The Broad Institute Genome Sequencing Center for Infectious Disease"/>
            <person name="Wu L."/>
            <person name="Ma J."/>
        </authorList>
    </citation>
    <scope>NUCLEOTIDE SEQUENCE [LARGE SCALE GENOMIC DNA]</scope>
    <source>
        <strain evidence="2">JCM 19635</strain>
    </source>
</reference>
<dbReference type="EMBL" id="JBHTEK010000001">
    <property type="protein sequence ID" value="MFC7669071.1"/>
    <property type="molecule type" value="Genomic_DNA"/>
</dbReference>
<proteinExistence type="predicted"/>